<reference evidence="2" key="1">
    <citation type="submission" date="2017-12" db="EMBL/GenBank/DDBJ databases">
        <title>FDA dAtabase for Regulatory Grade micrObial Sequences (FDA-ARGOS): Supporting development and validation of Infectious Disease Dx tests.</title>
        <authorList>
            <person name="Hoffmann M."/>
            <person name="Allard M."/>
            <person name="Evans P."/>
            <person name="Brown E."/>
            <person name="Tallon L."/>
            <person name="Sadzewicz L."/>
            <person name="Sengamalay N."/>
            <person name="Ott S."/>
            <person name="Godinez A."/>
            <person name="Nagaraj S."/>
            <person name="Vavikolanu K."/>
            <person name="Aluvathingal J."/>
            <person name="Nadendla S."/>
            <person name="Sichtig H."/>
        </authorList>
    </citation>
    <scope>NUCLEOTIDE SEQUENCE [LARGE SCALE GENOMIC DNA]</scope>
    <source>
        <strain evidence="2">FDAARGOS_249</strain>
    </source>
</reference>
<dbReference type="AlphaFoldDB" id="A0A2J9PL45"/>
<gene>
    <name evidence="1" type="ORF">A6J77_001955</name>
</gene>
<dbReference type="EMBL" id="NBTM02000001">
    <property type="protein sequence ID" value="PNL91079.1"/>
    <property type="molecule type" value="Genomic_DNA"/>
</dbReference>
<comment type="caution">
    <text evidence="1">The sequence shown here is derived from an EMBL/GenBank/DDBJ whole genome shotgun (WGS) entry which is preliminary data.</text>
</comment>
<name>A0A2J9PL45_9LACT</name>
<sequence length="136" mass="15550">MSNDAGSSLENKLDYINLKSLKKDPELYLLQNAFENILILADLKTAIYLQTNGEPIGGYMPAYSQMIAYLQSRDIPFVSFEVSGHASQTDLLYIANRIRTKNIMPWHTFKPDYYGKLVANLGLQDVYPKYKKSYIV</sequence>
<evidence type="ECO:0000313" key="2">
    <source>
        <dbReference type="Proteomes" id="UP000192813"/>
    </source>
</evidence>
<dbReference type="Gene3D" id="3.40.50.10710">
    <property type="entry name" value="Metallo-hydrolase/oxidoreductase"/>
    <property type="match status" value="1"/>
</dbReference>
<dbReference type="Proteomes" id="UP000192813">
    <property type="component" value="Unassembled WGS sequence"/>
</dbReference>
<evidence type="ECO:0000313" key="1">
    <source>
        <dbReference type="EMBL" id="PNL91079.1"/>
    </source>
</evidence>
<accession>A0A2J9PL45</accession>
<dbReference type="InterPro" id="IPR042173">
    <property type="entry name" value="RNase_J_2"/>
</dbReference>
<protein>
    <submittedName>
        <fullName evidence="1">Uncharacterized protein</fullName>
    </submittedName>
</protein>
<organism evidence="1 2">
    <name type="scientific">Aerococcus viridans</name>
    <dbReference type="NCBI Taxonomy" id="1377"/>
    <lineage>
        <taxon>Bacteria</taxon>
        <taxon>Bacillati</taxon>
        <taxon>Bacillota</taxon>
        <taxon>Bacilli</taxon>
        <taxon>Lactobacillales</taxon>
        <taxon>Aerococcaceae</taxon>
        <taxon>Aerococcus</taxon>
    </lineage>
</organism>
<proteinExistence type="predicted"/>